<evidence type="ECO:0000259" key="16">
    <source>
        <dbReference type="PROSITE" id="PS50002"/>
    </source>
</evidence>
<evidence type="ECO:0000256" key="7">
    <source>
        <dbReference type="ARBA" id="ARBA00022989"/>
    </source>
</evidence>
<keyword evidence="5 15" id="KW-0812">Transmembrane</keyword>
<dbReference type="GO" id="GO:1990429">
    <property type="term" value="C:peroxisomal importomer complex"/>
    <property type="evidence" value="ECO:0007669"/>
    <property type="project" value="EnsemblFungi"/>
</dbReference>
<dbReference type="STRING" id="1071383.J7S3F5"/>
<dbReference type="PRINTS" id="PR00452">
    <property type="entry name" value="SH3DOMAIN"/>
</dbReference>
<dbReference type="PANTHER" id="PTHR19332">
    <property type="entry name" value="PEROXISOMAL MEMBRANE PROTEIN PEX13"/>
    <property type="match status" value="1"/>
</dbReference>
<dbReference type="GO" id="GO:0008320">
    <property type="term" value="F:protein transmembrane transporter activity"/>
    <property type="evidence" value="ECO:0007669"/>
    <property type="project" value="EnsemblFungi"/>
</dbReference>
<dbReference type="InterPro" id="IPR001452">
    <property type="entry name" value="SH3_domain"/>
</dbReference>
<evidence type="ECO:0000313" key="17">
    <source>
        <dbReference type="EMBL" id="CCK68694.1"/>
    </source>
</evidence>
<feature type="transmembrane region" description="Helical" evidence="15">
    <location>
        <begin position="138"/>
        <end position="156"/>
    </location>
</feature>
<dbReference type="HOGENOM" id="CLU_034386_2_0_1"/>
<feature type="transmembrane region" description="Helical" evidence="15">
    <location>
        <begin position="195"/>
        <end position="214"/>
    </location>
</feature>
<evidence type="ECO:0000256" key="13">
    <source>
        <dbReference type="ARBA" id="ARBA00065871"/>
    </source>
</evidence>
<dbReference type="SMART" id="SM00326">
    <property type="entry name" value="SH3"/>
    <property type="match status" value="1"/>
</dbReference>
<dbReference type="PROSITE" id="PS50002">
    <property type="entry name" value="SH3"/>
    <property type="match status" value="1"/>
</dbReference>
<evidence type="ECO:0000256" key="5">
    <source>
        <dbReference type="ARBA" id="ARBA00022692"/>
    </source>
</evidence>
<dbReference type="GO" id="GO:0005778">
    <property type="term" value="C:peroxisomal membrane"/>
    <property type="evidence" value="ECO:0007669"/>
    <property type="project" value="UniProtKB-SubCell"/>
</dbReference>
<evidence type="ECO:0000256" key="6">
    <source>
        <dbReference type="ARBA" id="ARBA00022927"/>
    </source>
</evidence>
<evidence type="ECO:0000256" key="11">
    <source>
        <dbReference type="ARBA" id="ARBA00029693"/>
    </source>
</evidence>
<keyword evidence="7 15" id="KW-1133">Transmembrane helix</keyword>
<dbReference type="eggNOG" id="KOG3875">
    <property type="taxonomic scope" value="Eukaryota"/>
</dbReference>
<evidence type="ECO:0000256" key="3">
    <source>
        <dbReference type="ARBA" id="ARBA00022443"/>
    </source>
</evidence>
<dbReference type="Pfam" id="PF04088">
    <property type="entry name" value="Peroxin-13_N"/>
    <property type="match status" value="1"/>
</dbReference>
<dbReference type="EMBL" id="HE978315">
    <property type="protein sequence ID" value="CCK68694.1"/>
    <property type="molecule type" value="Genomic_DNA"/>
</dbReference>
<keyword evidence="4" id="KW-0813">Transport</keyword>
<evidence type="ECO:0000256" key="15">
    <source>
        <dbReference type="SAM" id="Phobius"/>
    </source>
</evidence>
<name>J7S3F5_HUIN7</name>
<dbReference type="SUPFAM" id="SSF50044">
    <property type="entry name" value="SH3-domain"/>
    <property type="match status" value="1"/>
</dbReference>
<dbReference type="InterPro" id="IPR036028">
    <property type="entry name" value="SH3-like_dom_sf"/>
</dbReference>
<keyword evidence="10" id="KW-0576">Peroxisome</keyword>
<protein>
    <recommendedName>
        <fullName evidence="12">Peroxisomal membrane protein PEX13</fullName>
    </recommendedName>
    <alternativeName>
        <fullName evidence="11">Peroxin-13</fullName>
    </alternativeName>
</protein>
<gene>
    <name evidence="17" type="primary">KNAG0B02520</name>
    <name evidence="17" type="ordered locus">KNAG_0B02520</name>
</gene>
<dbReference type="Gene3D" id="2.30.30.40">
    <property type="entry name" value="SH3 Domains"/>
    <property type="match status" value="1"/>
</dbReference>
<reference evidence="17 18" key="1">
    <citation type="journal article" date="2011" name="Proc. Natl. Acad. Sci. U.S.A.">
        <title>Evolutionary erosion of yeast sex chromosomes by mating-type switching accidents.</title>
        <authorList>
            <person name="Gordon J.L."/>
            <person name="Armisen D."/>
            <person name="Proux-Wera E."/>
            <person name="Oheigeartaigh S.S."/>
            <person name="Byrne K.P."/>
            <person name="Wolfe K.H."/>
        </authorList>
    </citation>
    <scope>NUCLEOTIDE SEQUENCE [LARGE SCALE GENOMIC DNA]</scope>
    <source>
        <strain evidence="18">ATCC MYA-139 / BCRC 22969 / CBS 8797 / CCRC 22969 / KCTC 17520 / NBRC 10181 / NCYC 3082</strain>
    </source>
</reference>
<dbReference type="KEGG" id="kng:KNAG_0B02520"/>
<evidence type="ECO:0000256" key="8">
    <source>
        <dbReference type="ARBA" id="ARBA00023010"/>
    </source>
</evidence>
<dbReference type="GO" id="GO:0030674">
    <property type="term" value="F:protein-macromolecule adaptor activity"/>
    <property type="evidence" value="ECO:0007669"/>
    <property type="project" value="EnsemblFungi"/>
</dbReference>
<evidence type="ECO:0000256" key="14">
    <source>
        <dbReference type="PROSITE-ProRule" id="PRU00192"/>
    </source>
</evidence>
<dbReference type="GO" id="GO:0016560">
    <property type="term" value="P:protein import into peroxisome matrix, docking"/>
    <property type="evidence" value="ECO:0007669"/>
    <property type="project" value="EnsemblFungi"/>
</dbReference>
<accession>J7S3F5</accession>
<dbReference type="InterPro" id="IPR035463">
    <property type="entry name" value="Pex13"/>
</dbReference>
<keyword evidence="9 15" id="KW-0472">Membrane</keyword>
<dbReference type="InterPro" id="IPR007223">
    <property type="entry name" value="Peroxin-13_N"/>
</dbReference>
<keyword evidence="3 14" id="KW-0728">SH3 domain</keyword>
<dbReference type="AlphaFoldDB" id="J7S3F5"/>
<dbReference type="OMA" id="EGWFPKK"/>
<organism evidence="17 18">
    <name type="scientific">Huiozyma naganishii (strain ATCC MYA-139 / BCRC 22969 / CBS 8797 / KCTC 17520 / NBRC 10181 / NCYC 3082 / Yp74L-3)</name>
    <name type="common">Yeast</name>
    <name type="synonym">Kazachstania naganishii</name>
    <dbReference type="NCBI Taxonomy" id="1071383"/>
    <lineage>
        <taxon>Eukaryota</taxon>
        <taxon>Fungi</taxon>
        <taxon>Dikarya</taxon>
        <taxon>Ascomycota</taxon>
        <taxon>Saccharomycotina</taxon>
        <taxon>Saccharomycetes</taxon>
        <taxon>Saccharomycetales</taxon>
        <taxon>Saccharomycetaceae</taxon>
        <taxon>Huiozyma</taxon>
    </lineage>
</organism>
<evidence type="ECO:0000256" key="4">
    <source>
        <dbReference type="ARBA" id="ARBA00022448"/>
    </source>
</evidence>
<dbReference type="GeneID" id="34524344"/>
<evidence type="ECO:0000256" key="10">
    <source>
        <dbReference type="ARBA" id="ARBA00023140"/>
    </source>
</evidence>
<reference evidence="18" key="2">
    <citation type="submission" date="2012-08" db="EMBL/GenBank/DDBJ databases">
        <title>Genome sequence of Kazachstania naganishii.</title>
        <authorList>
            <person name="Gordon J.L."/>
            <person name="Armisen D."/>
            <person name="Proux-Wera E."/>
            <person name="OhEigeartaigh S.S."/>
            <person name="Byrne K.P."/>
            <person name="Wolfe K.H."/>
        </authorList>
    </citation>
    <scope>NUCLEOTIDE SEQUENCE [LARGE SCALE GENOMIC DNA]</scope>
    <source>
        <strain evidence="18">ATCC MYA-139 / BCRC 22969 / CBS 8797 / CCRC 22969 / KCTC 17520 / NBRC 10181 / NCYC 3082</strain>
    </source>
</reference>
<dbReference type="Pfam" id="PF00018">
    <property type="entry name" value="SH3_1"/>
    <property type="match status" value="1"/>
</dbReference>
<dbReference type="PANTHER" id="PTHR19332:SF1">
    <property type="entry name" value="PEROXISOMAL MEMBRANE PROTEIN PEX13"/>
    <property type="match status" value="1"/>
</dbReference>
<evidence type="ECO:0000256" key="12">
    <source>
        <dbReference type="ARBA" id="ARBA00034535"/>
    </source>
</evidence>
<comment type="subunit">
    <text evidence="13">Interacts (via SH3 domain) with PEX14 (via SH3-binding motif); forming the PEX13-PEX14 docking complex.</text>
</comment>
<evidence type="ECO:0000256" key="2">
    <source>
        <dbReference type="ARBA" id="ARBA00006033"/>
    </source>
</evidence>
<keyword evidence="18" id="KW-1185">Reference proteome</keyword>
<evidence type="ECO:0000313" key="18">
    <source>
        <dbReference type="Proteomes" id="UP000006310"/>
    </source>
</evidence>
<keyword evidence="8" id="KW-0811">Translocation</keyword>
<comment type="subcellular location">
    <subcellularLocation>
        <location evidence="1">Peroxisome membrane</location>
        <topology evidence="1">Single-pass membrane protein</topology>
    </subcellularLocation>
</comment>
<dbReference type="OrthoDB" id="10037838at2759"/>
<dbReference type="CDD" id="cd11771">
    <property type="entry name" value="SH3_Pex13p_fungal"/>
    <property type="match status" value="1"/>
</dbReference>
<proteinExistence type="inferred from homology"/>
<dbReference type="RefSeq" id="XP_022462940.1">
    <property type="nucleotide sequence ID" value="XM_022611541.1"/>
</dbReference>
<sequence>MNGASNGFGIGGGGVYNSPFNTYGSSGPYGMNAGGYGMNGGGYGMGGVGYGYGGLSGGYGGGMGVYNRYGIPGGGGVAGNGDTNFVTESTMATFQLLENLIGAINGFAQMLESSYMATHNSFFTLISFAEEIGRLKEMLGSFFGLFGIIKFLKRLLRFRSARRARQGGQADMVDEFTSFASGATPASRKRARRRLAWKPLIIFFMGVFGFPYLLNKYINRLNEKHANQILSKGLDDDPVDLTKLKFARALYDFVPENAKIEVPLKKGDLMAIISEKDTFGRDSQWWRVRTRDGNVGYIPYNYVEVIKRRQSITN</sequence>
<keyword evidence="6" id="KW-0653">Protein transport</keyword>
<dbReference type="Proteomes" id="UP000006310">
    <property type="component" value="Chromosome 2"/>
</dbReference>
<dbReference type="FunFam" id="2.30.30.40:FF:000128">
    <property type="entry name" value="Peroxisomal membrane protein (Pex13)"/>
    <property type="match status" value="1"/>
</dbReference>
<evidence type="ECO:0000256" key="1">
    <source>
        <dbReference type="ARBA" id="ARBA00004549"/>
    </source>
</evidence>
<feature type="domain" description="SH3" evidence="16">
    <location>
        <begin position="242"/>
        <end position="308"/>
    </location>
</feature>
<comment type="similarity">
    <text evidence="2">Belongs to the peroxin-13 family.</text>
</comment>
<evidence type="ECO:0000256" key="9">
    <source>
        <dbReference type="ARBA" id="ARBA00023136"/>
    </source>
</evidence>